<protein>
    <submittedName>
        <fullName evidence="1">Uncharacterized protein</fullName>
    </submittedName>
</protein>
<dbReference type="AlphaFoldDB" id="A0AAV4A9B7"/>
<proteinExistence type="predicted"/>
<dbReference type="PANTHER" id="PTHR31362:SF0">
    <property type="entry name" value="EXOSTOSIN DOMAIN-CONTAINING PROTEIN-RELATED"/>
    <property type="match status" value="1"/>
</dbReference>
<dbReference type="Pfam" id="PF03385">
    <property type="entry name" value="STELLO"/>
    <property type="match status" value="1"/>
</dbReference>
<name>A0AAV4A9B7_9GAST</name>
<accession>A0AAV4A9B7</accession>
<evidence type="ECO:0000313" key="1">
    <source>
        <dbReference type="EMBL" id="GFO04765.1"/>
    </source>
</evidence>
<gene>
    <name evidence="1" type="ORF">PoB_003127000</name>
</gene>
<organism evidence="1 2">
    <name type="scientific">Plakobranchus ocellatus</name>
    <dbReference type="NCBI Taxonomy" id="259542"/>
    <lineage>
        <taxon>Eukaryota</taxon>
        <taxon>Metazoa</taxon>
        <taxon>Spiralia</taxon>
        <taxon>Lophotrochozoa</taxon>
        <taxon>Mollusca</taxon>
        <taxon>Gastropoda</taxon>
        <taxon>Heterobranchia</taxon>
        <taxon>Euthyneura</taxon>
        <taxon>Panpulmonata</taxon>
        <taxon>Sacoglossa</taxon>
        <taxon>Placobranchoidea</taxon>
        <taxon>Plakobranchidae</taxon>
        <taxon>Plakobranchus</taxon>
    </lineage>
</organism>
<dbReference type="InterPro" id="IPR005049">
    <property type="entry name" value="STL-like"/>
</dbReference>
<feature type="non-terminal residue" evidence="1">
    <location>
        <position position="1"/>
    </location>
</feature>
<dbReference type="Proteomes" id="UP000735302">
    <property type="component" value="Unassembled WGS sequence"/>
</dbReference>
<comment type="caution">
    <text evidence="1">The sequence shown here is derived from an EMBL/GenBank/DDBJ whole genome shotgun (WGS) entry which is preliminary data.</text>
</comment>
<evidence type="ECO:0000313" key="2">
    <source>
        <dbReference type="Proteomes" id="UP000735302"/>
    </source>
</evidence>
<dbReference type="PANTHER" id="PTHR31362">
    <property type="entry name" value="GLYCOSYLTRANSFERASE STELLO1-RELATED"/>
    <property type="match status" value="1"/>
</dbReference>
<dbReference type="EMBL" id="BLXT01003741">
    <property type="protein sequence ID" value="GFO04765.1"/>
    <property type="molecule type" value="Genomic_DNA"/>
</dbReference>
<sequence length="723" mass="82600">TLRNFRYAVIGREQQSANLTVDAPLYTGPNGTSPGEDTVLNTNKRIYLDKWEIFVVNLADKSLLATCKRCQLLKDTWRHNVLTEKMAHSDWEQVPAYAREKLLTILYALRRSAEWLYVTDTAEIPAEDTLLSVCSHQARTAPVYRGPSPVFEPCSHFMDPYIWYGLRKPDTQGQYSIKVVPTDSVHMVVNNCYRRGMDLHKWKEGLDIQAPRPYTMSGTFSSTDFRNVLVSRNMAWALVGSLPLTGTRLSFLTRESVHLSLLVQRVLWESSGVLGFLPSVPPPKTPACPSCAVNATVHEIGLAHLNKLSAWRCKQSNNLLQCFQQLLEDASTPAFLNTTILSSQTRSLVYVWLQMFISQRFPASSRVPVSAEKLAEKDVGIHIQLTAAKSMHVVSPKLSLPPNVFVNLCKTEESKPYNAQIPVNHRIADILLVVIFNFPWLVAHIPTLEYVYGRHFRHVLYCAESTADFHKLYGSRYGVNPVSFVEIPHRAGYWGYDCMTAAARTGYKVAGYLQISDDVIVNVWNLHSLPRGLPWFQSSLKVAQVDRKWAPDVWVTKYWWPWTLFCGQPAAVRVYERLRALRTLPEFTDRIATFLENLYLVTGCDRCLTYEASDIFYLPANLASEFTFFSDIFSQNQVFLEIAIPSILSGLVTDAGIYRLRGSYLWFQDRDRCPYVYTQFDHFYHAWKMSKFADVKQASFFCKEVLFRIDADLRDTRVTNTSS</sequence>
<keyword evidence="2" id="KW-1185">Reference proteome</keyword>
<reference evidence="1 2" key="1">
    <citation type="journal article" date="2021" name="Elife">
        <title>Chloroplast acquisition without the gene transfer in kleptoplastic sea slugs, Plakobranchus ocellatus.</title>
        <authorList>
            <person name="Maeda T."/>
            <person name="Takahashi S."/>
            <person name="Yoshida T."/>
            <person name="Shimamura S."/>
            <person name="Takaki Y."/>
            <person name="Nagai Y."/>
            <person name="Toyoda A."/>
            <person name="Suzuki Y."/>
            <person name="Arimoto A."/>
            <person name="Ishii H."/>
            <person name="Satoh N."/>
            <person name="Nishiyama T."/>
            <person name="Hasebe M."/>
            <person name="Maruyama T."/>
            <person name="Minagawa J."/>
            <person name="Obokata J."/>
            <person name="Shigenobu S."/>
        </authorList>
    </citation>
    <scope>NUCLEOTIDE SEQUENCE [LARGE SCALE GENOMIC DNA]</scope>
</reference>